<name>A0A2Z6IGU8_ACIFI</name>
<accession>A0A2Z6IGU8</accession>
<keyword evidence="2" id="KW-1185">Reference proteome</keyword>
<dbReference type="KEGG" id="afj:AFERRID_08340"/>
<dbReference type="RefSeq" id="WP_113527535.1">
    <property type="nucleotide sequence ID" value="NZ_AP018795.1"/>
</dbReference>
<dbReference type="AlphaFoldDB" id="A0A2Z6IGU8"/>
<protein>
    <submittedName>
        <fullName evidence="1">Uncharacterized protein</fullName>
    </submittedName>
</protein>
<dbReference type="InterPro" id="IPR017592">
    <property type="entry name" value="Pilus_assmbl_Flp-typ_CpaB"/>
</dbReference>
<sequence length="348" mass="36984">MSTPIKPDSIMRPTLQKKSRAITGWILLSFAVLAGLGAAYLAVHILNAKESALKQRLLSEMSSKKEITVAAVVPIENLPANTILTLSMVARRRIPVDTAPAGIIRESDFNKIENKRLLFPAEGGKPLTRSMFSNVGSPADILDAHHIALTISVNSENSFNKMLRPGDHIDMLWITPADVRANAAASTITNLQTAPAAPDGSLARFLGQNLKVLATGREMSPNNPGGADGYGTITLEVTPQQAQKILVAQKSGEIRLDLRGNNNTGAWPKYAISLHDIIGYPHTMPAGVEYIVGGASNSGSTTIRDVQTAGNAAQHAAPGSGDMTLRNKAQNGEFTALPFPYVPSSPTP</sequence>
<evidence type="ECO:0000313" key="1">
    <source>
        <dbReference type="EMBL" id="BBF64616.1"/>
    </source>
</evidence>
<dbReference type="Pfam" id="PF16976">
    <property type="entry name" value="RcpC"/>
    <property type="match status" value="1"/>
</dbReference>
<dbReference type="InterPro" id="IPR031571">
    <property type="entry name" value="RcpC_dom"/>
</dbReference>
<dbReference type="SMART" id="SM00858">
    <property type="entry name" value="SAF"/>
    <property type="match status" value="1"/>
</dbReference>
<organism evidence="1 2">
    <name type="scientific">Acidithiobacillus ferridurans</name>
    <dbReference type="NCBI Taxonomy" id="1232575"/>
    <lineage>
        <taxon>Bacteria</taxon>
        <taxon>Pseudomonadati</taxon>
        <taxon>Pseudomonadota</taxon>
        <taxon>Acidithiobacillia</taxon>
        <taxon>Acidithiobacillales</taxon>
        <taxon>Acidithiobacillaceae</taxon>
        <taxon>Acidithiobacillus</taxon>
    </lineage>
</organism>
<dbReference type="InterPro" id="IPR013974">
    <property type="entry name" value="SAF"/>
</dbReference>
<proteinExistence type="predicted"/>
<dbReference type="NCBIfam" id="TIGR03177">
    <property type="entry name" value="pilus_cpaB"/>
    <property type="match status" value="1"/>
</dbReference>
<dbReference type="EMBL" id="AP018795">
    <property type="protein sequence ID" value="BBF64616.1"/>
    <property type="molecule type" value="Genomic_DNA"/>
</dbReference>
<reference evidence="1 2" key="1">
    <citation type="journal article" date="2018" name="Microbiol. Resour. Announc.">
        <title>Complete Genome Sequence of Acidithiobacillus ferridurans JCM 18981.</title>
        <authorList>
            <person name="Miyauchi T."/>
            <person name="Kouzuma A."/>
            <person name="Abe T."/>
            <person name="Watanabe K."/>
        </authorList>
    </citation>
    <scope>NUCLEOTIDE SEQUENCE [LARGE SCALE GENOMIC DNA]</scope>
    <source>
        <strain evidence="2">ATCC 33020 / DSM 29468 / JCM 18981 / 11Fe</strain>
    </source>
</reference>
<evidence type="ECO:0000313" key="2">
    <source>
        <dbReference type="Proteomes" id="UP000280188"/>
    </source>
</evidence>
<gene>
    <name evidence="1" type="ORF">AFERRID_08340</name>
</gene>
<dbReference type="CDD" id="cd11614">
    <property type="entry name" value="SAF_CpaB_FlgA_like"/>
    <property type="match status" value="1"/>
</dbReference>
<dbReference type="Proteomes" id="UP000280188">
    <property type="component" value="Chromosome"/>
</dbReference>